<reference evidence="1 2" key="1">
    <citation type="submission" date="2018-06" db="EMBL/GenBank/DDBJ databases">
        <authorList>
            <consortium name="Pathogen Informatics"/>
            <person name="Doyle S."/>
        </authorList>
    </citation>
    <scope>NUCLEOTIDE SEQUENCE [LARGE SCALE GENOMIC DNA]</scope>
    <source>
        <strain evidence="1 2">NCTC9075</strain>
    </source>
</reference>
<gene>
    <name evidence="1" type="primary">frc_2</name>
    <name evidence="1" type="ORF">NCTC9075_02164</name>
</gene>
<dbReference type="GO" id="GO:0033608">
    <property type="term" value="F:formyl-CoA transferase activity"/>
    <property type="evidence" value="ECO:0007669"/>
    <property type="project" value="UniProtKB-EC"/>
</dbReference>
<dbReference type="Pfam" id="PF02515">
    <property type="entry name" value="CoA_transf_3"/>
    <property type="match status" value="1"/>
</dbReference>
<keyword evidence="1" id="KW-0808">Transferase</keyword>
<protein>
    <submittedName>
        <fullName evidence="1">Putative transferase</fullName>
        <ecNumber evidence="1">2.8.3.16</ecNumber>
    </submittedName>
</protein>
<evidence type="ECO:0000313" key="2">
    <source>
        <dbReference type="Proteomes" id="UP000254181"/>
    </source>
</evidence>
<dbReference type="SUPFAM" id="SSF89796">
    <property type="entry name" value="CoA-transferase family III (CaiB/BaiF)"/>
    <property type="match status" value="1"/>
</dbReference>
<proteinExistence type="predicted"/>
<dbReference type="Proteomes" id="UP000254181">
    <property type="component" value="Unassembled WGS sequence"/>
</dbReference>
<dbReference type="EC" id="2.8.3.16" evidence="1"/>
<dbReference type="Gene3D" id="3.40.50.10540">
    <property type="entry name" value="Crotonobetainyl-coa:carnitine coa-transferase, domain 1"/>
    <property type="match status" value="1"/>
</dbReference>
<organism evidence="1 2">
    <name type="scientific">Escherichia coli</name>
    <dbReference type="NCBI Taxonomy" id="562"/>
    <lineage>
        <taxon>Bacteria</taxon>
        <taxon>Pseudomonadati</taxon>
        <taxon>Pseudomonadota</taxon>
        <taxon>Gammaproteobacteria</taxon>
        <taxon>Enterobacterales</taxon>
        <taxon>Enterobacteriaceae</taxon>
        <taxon>Escherichia</taxon>
    </lineage>
</organism>
<dbReference type="InterPro" id="IPR023606">
    <property type="entry name" value="CoA-Trfase_III_dom_1_sf"/>
</dbReference>
<dbReference type="EMBL" id="UGEM01000004">
    <property type="protein sequence ID" value="STP18690.1"/>
    <property type="molecule type" value="Genomic_DNA"/>
</dbReference>
<evidence type="ECO:0000313" key="1">
    <source>
        <dbReference type="EMBL" id="STP18690.1"/>
    </source>
</evidence>
<dbReference type="AlphaFoldDB" id="A0A377K526"/>
<sequence length="45" mass="5419">MEKLIREADILVENFHPGAIDHMGFTWEHIQENQSTSDFWFDQRV</sequence>
<dbReference type="InterPro" id="IPR003673">
    <property type="entry name" value="CoA-Trfase_fam_III"/>
</dbReference>
<accession>A0A377K526</accession>
<name>A0A377K526_ECOLX</name>